<gene>
    <name evidence="2" type="ORF">PACLA_8A018645</name>
</gene>
<dbReference type="EMBL" id="CACRXK020010668">
    <property type="protein sequence ID" value="CAB4019879.1"/>
    <property type="molecule type" value="Genomic_DNA"/>
</dbReference>
<name>A0A6S7IS51_PARCT</name>
<feature type="compositionally biased region" description="Basic and acidic residues" evidence="1">
    <location>
        <begin position="181"/>
        <end position="191"/>
    </location>
</feature>
<feature type="compositionally biased region" description="Basic and acidic residues" evidence="1">
    <location>
        <begin position="291"/>
        <end position="321"/>
    </location>
</feature>
<keyword evidence="3" id="KW-1185">Reference proteome</keyword>
<sequence length="756" mass="83708">MAQSRDLAPKKKAKQNAIAYCNSLINNRCLKSVYERGENVVNVLDDILGEPANDEFAAELDKATKPTTPITPEAPSLPGESKTHTKKTSSETKAVEPAKAKTCSENKQSPGQTKIKPKTPASKKTKVSTPKTQPKAKASPSTNTSGSEKPKKMVKSTATKESDKETANTAKEKSVSSPSKVKSEVKPKEAGKVAQKTKSGVKAKVGTVAKVTKTTAKGKPDSSSVDEKKTTTEAAPPVTENSESKIVLKSTEKPATEKKKVVKKVVKKPAATSAKTASSGKTTKPKSSSAEAKEVKQEEKSQENNAEKKPAQSESKKEEKVTPASEVTTDEKSKVVKSETTAKKRPASSKAVAVKAKKQKQEEKKPIKKAKAVAEKKSTAKTEESEVKAKEETKKEQPAEKKEDEEVVVKESESKPDIEMTEQPLFTSKLGVMPLTFVYKEPMSVNDVPKVYPGPQADGADEFKIATLVLTKFFLNRDASLHEFKIAALVYGKSLIYQAFVRARDYHTSGKAAIIVISPLNSIYIKDQPKDMEWQCFTLFAKRKLPLRKLPLRVAVVVVNNLSCDGESRSSVSRKRLSNHLKPGSGTGSKGPVRFKTNAAFIKAEYFETINWSSDSILKPLCVSLKVTSRHKSLCRVLFVHIEELCLELMRTVSIRMNKKFPQLLKVAREKQQIRASEPRKSPGRCIKTTFVTMFWNNMKWIIRKSCPYFECSQKSGDPNSKWNSLQGYWSKIAEPKQQNFLYTGFLRERLTKYEY</sequence>
<protein>
    <submittedName>
        <fullName evidence="2">Uncharacterized protein</fullName>
    </submittedName>
</protein>
<accession>A0A6S7IS51</accession>
<evidence type="ECO:0000256" key="1">
    <source>
        <dbReference type="SAM" id="MobiDB-lite"/>
    </source>
</evidence>
<evidence type="ECO:0000313" key="3">
    <source>
        <dbReference type="Proteomes" id="UP001152795"/>
    </source>
</evidence>
<feature type="region of interest" description="Disordered" evidence="1">
    <location>
        <begin position="55"/>
        <end position="418"/>
    </location>
</feature>
<feature type="compositionally biased region" description="Basic and acidic residues" evidence="1">
    <location>
        <begin position="372"/>
        <end position="418"/>
    </location>
</feature>
<feature type="compositionally biased region" description="Basic and acidic residues" evidence="1">
    <location>
        <begin position="250"/>
        <end position="259"/>
    </location>
</feature>
<feature type="compositionally biased region" description="Low complexity" evidence="1">
    <location>
        <begin position="196"/>
        <end position="217"/>
    </location>
</feature>
<feature type="compositionally biased region" description="Basic and acidic residues" evidence="1">
    <location>
        <begin position="88"/>
        <end position="104"/>
    </location>
</feature>
<comment type="caution">
    <text evidence="2">The sequence shown here is derived from an EMBL/GenBank/DDBJ whole genome shotgun (WGS) entry which is preliminary data.</text>
</comment>
<feature type="compositionally biased region" description="Low complexity" evidence="1">
    <location>
        <begin position="268"/>
        <end position="290"/>
    </location>
</feature>
<dbReference type="AlphaFoldDB" id="A0A6S7IS51"/>
<organism evidence="2 3">
    <name type="scientific">Paramuricea clavata</name>
    <name type="common">Red gorgonian</name>
    <name type="synonym">Violescent sea-whip</name>
    <dbReference type="NCBI Taxonomy" id="317549"/>
    <lineage>
        <taxon>Eukaryota</taxon>
        <taxon>Metazoa</taxon>
        <taxon>Cnidaria</taxon>
        <taxon>Anthozoa</taxon>
        <taxon>Octocorallia</taxon>
        <taxon>Malacalcyonacea</taxon>
        <taxon>Plexauridae</taxon>
        <taxon>Paramuricea</taxon>
    </lineage>
</organism>
<feature type="region of interest" description="Disordered" evidence="1">
    <location>
        <begin position="566"/>
        <end position="591"/>
    </location>
</feature>
<evidence type="ECO:0000313" key="2">
    <source>
        <dbReference type="EMBL" id="CAB4019879.1"/>
    </source>
</evidence>
<proteinExistence type="predicted"/>
<feature type="non-terminal residue" evidence="2">
    <location>
        <position position="756"/>
    </location>
</feature>
<feature type="compositionally biased region" description="Basic and acidic residues" evidence="1">
    <location>
        <begin position="329"/>
        <end position="342"/>
    </location>
</feature>
<dbReference type="Proteomes" id="UP001152795">
    <property type="component" value="Unassembled WGS sequence"/>
</dbReference>
<reference evidence="2" key="1">
    <citation type="submission" date="2020-04" db="EMBL/GenBank/DDBJ databases">
        <authorList>
            <person name="Alioto T."/>
            <person name="Alioto T."/>
            <person name="Gomez Garrido J."/>
        </authorList>
    </citation>
    <scope>NUCLEOTIDE SEQUENCE</scope>
    <source>
        <strain evidence="2">A484AB</strain>
    </source>
</reference>
<feature type="compositionally biased region" description="Basic and acidic residues" evidence="1">
    <location>
        <begin position="158"/>
        <end position="174"/>
    </location>
</feature>
<feature type="compositionally biased region" description="Basic residues" evidence="1">
    <location>
        <begin position="115"/>
        <end position="126"/>
    </location>
</feature>